<name>A0A9D7SWZ7_9BACT</name>
<dbReference type="Proteomes" id="UP000808337">
    <property type="component" value="Unassembled WGS sequence"/>
</dbReference>
<gene>
    <name evidence="1" type="ORF">IPP15_14265</name>
</gene>
<accession>A0A9D7SWZ7</accession>
<sequence>MIKASWKKLILANYTIAPEVLSAYLPFKTELDRWDNHCFVSLVGFMFMDTTVLGIKFPFHVQFEEVNLRFYVRHQQDGRWKRGVVFIKEIVPLPGITLVANTVYHEHYQTMSMKHTLNLRPDELNVEYKWKKQRWHSLGITTEASPLEMSKGSEQMFFTDQHWGYSKINSGLTSEYEVTHPDWIYYKTKNHQIDVDFGSVYGDKFSFLSTQQPYSVFLAEGSDISLRKSRRIQ</sequence>
<dbReference type="PANTHER" id="PTHR39186">
    <property type="entry name" value="DUF2071 FAMILY PROTEIN"/>
    <property type="match status" value="1"/>
</dbReference>
<reference evidence="1 2" key="1">
    <citation type="submission" date="2020-10" db="EMBL/GenBank/DDBJ databases">
        <title>Connecting structure to function with the recovery of over 1000 high-quality activated sludge metagenome-assembled genomes encoding full-length rRNA genes using long-read sequencing.</title>
        <authorList>
            <person name="Singleton C.M."/>
            <person name="Petriglieri F."/>
            <person name="Kristensen J.M."/>
            <person name="Kirkegaard R.H."/>
            <person name="Michaelsen T.Y."/>
            <person name="Andersen M.H."/>
            <person name="Karst S.M."/>
            <person name="Dueholm M.S."/>
            <person name="Nielsen P.H."/>
            <person name="Albertsen M."/>
        </authorList>
    </citation>
    <scope>NUCLEOTIDE SEQUENCE [LARGE SCALE GENOMIC DNA]</scope>
    <source>
        <strain evidence="1">Ribe_18-Q3-R11-54_MAXAC.273</strain>
    </source>
</reference>
<evidence type="ECO:0000313" key="1">
    <source>
        <dbReference type="EMBL" id="MBK9983528.1"/>
    </source>
</evidence>
<comment type="caution">
    <text evidence="1">The sequence shown here is derived from an EMBL/GenBank/DDBJ whole genome shotgun (WGS) entry which is preliminary data.</text>
</comment>
<dbReference type="PANTHER" id="PTHR39186:SF1">
    <property type="entry name" value="DUF2071 DOMAIN-CONTAINING PROTEIN"/>
    <property type="match status" value="1"/>
</dbReference>
<evidence type="ECO:0000313" key="2">
    <source>
        <dbReference type="Proteomes" id="UP000808337"/>
    </source>
</evidence>
<organism evidence="1 2">
    <name type="scientific">Candidatus Opimibacter skivensis</name>
    <dbReference type="NCBI Taxonomy" id="2982028"/>
    <lineage>
        <taxon>Bacteria</taxon>
        <taxon>Pseudomonadati</taxon>
        <taxon>Bacteroidota</taxon>
        <taxon>Saprospiria</taxon>
        <taxon>Saprospirales</taxon>
        <taxon>Saprospiraceae</taxon>
        <taxon>Candidatus Opimibacter</taxon>
    </lineage>
</organism>
<dbReference type="InterPro" id="IPR018644">
    <property type="entry name" value="DUF2071"/>
</dbReference>
<dbReference type="AlphaFoldDB" id="A0A9D7SWZ7"/>
<proteinExistence type="predicted"/>
<dbReference type="EMBL" id="JADKGY010000020">
    <property type="protein sequence ID" value="MBK9983528.1"/>
    <property type="molecule type" value="Genomic_DNA"/>
</dbReference>
<protein>
    <submittedName>
        <fullName evidence="1">DUF2071 domain-containing protein</fullName>
    </submittedName>
</protein>
<dbReference type="Pfam" id="PF09844">
    <property type="entry name" value="DUF2071"/>
    <property type="match status" value="1"/>
</dbReference>